<dbReference type="Gene3D" id="3.30.200.20">
    <property type="entry name" value="Phosphorylase Kinase, domain 1"/>
    <property type="match status" value="1"/>
</dbReference>
<feature type="domain" description="Serine-threonine/tyrosine-protein kinase catalytic" evidence="1">
    <location>
        <begin position="21"/>
        <end position="78"/>
    </location>
</feature>
<dbReference type="GO" id="GO:0004672">
    <property type="term" value="F:protein kinase activity"/>
    <property type="evidence" value="ECO:0007669"/>
    <property type="project" value="InterPro"/>
</dbReference>
<accession>A0A0B2UVE0</accession>
<name>A0A0B2UVE0_TOXCA</name>
<dbReference type="SUPFAM" id="SSF56112">
    <property type="entry name" value="Protein kinase-like (PK-like)"/>
    <property type="match status" value="1"/>
</dbReference>
<comment type="caution">
    <text evidence="2">The sequence shown here is derived from an EMBL/GenBank/DDBJ whole genome shotgun (WGS) entry which is preliminary data.</text>
</comment>
<evidence type="ECO:0000313" key="3">
    <source>
        <dbReference type="Proteomes" id="UP000031036"/>
    </source>
</evidence>
<evidence type="ECO:0000313" key="2">
    <source>
        <dbReference type="EMBL" id="KHN72755.1"/>
    </source>
</evidence>
<dbReference type="AlphaFoldDB" id="A0A0B2UVE0"/>
<dbReference type="EMBL" id="JPKZ01003221">
    <property type="protein sequence ID" value="KHN72755.1"/>
    <property type="molecule type" value="Genomic_DNA"/>
</dbReference>
<proteinExistence type="predicted"/>
<dbReference type="InterPro" id="IPR011009">
    <property type="entry name" value="Kinase-like_dom_sf"/>
</dbReference>
<keyword evidence="2" id="KW-0808">Transferase</keyword>
<dbReference type="STRING" id="6265.A0A0B2UVE0"/>
<dbReference type="InterPro" id="IPR001245">
    <property type="entry name" value="Ser-Thr/Tyr_kinase_cat_dom"/>
</dbReference>
<keyword evidence="3" id="KW-1185">Reference proteome</keyword>
<dbReference type="OrthoDB" id="5982738at2759"/>
<dbReference type="Proteomes" id="UP000031036">
    <property type="component" value="Unassembled WGS sequence"/>
</dbReference>
<gene>
    <name evidence="2" type="primary">F09A5.2</name>
    <name evidence="2" type="ORF">Tcan_13727</name>
</gene>
<keyword evidence="2" id="KW-0418">Kinase</keyword>
<sequence length="126" mass="14683">MYADTPNITTLEANLIRKGLLTVGVKMLPSHADDRSRIDFLNEIDFMKKLGYHTHIVSLIGCISDFNDRKIVLEYFAIVFLEATKMELLWYRPIKRPQCSEQESFANRPLSSFQVVLKPLFHIFFD</sequence>
<organism evidence="2 3">
    <name type="scientific">Toxocara canis</name>
    <name type="common">Canine roundworm</name>
    <dbReference type="NCBI Taxonomy" id="6265"/>
    <lineage>
        <taxon>Eukaryota</taxon>
        <taxon>Metazoa</taxon>
        <taxon>Ecdysozoa</taxon>
        <taxon>Nematoda</taxon>
        <taxon>Chromadorea</taxon>
        <taxon>Rhabditida</taxon>
        <taxon>Spirurina</taxon>
        <taxon>Ascaridomorpha</taxon>
        <taxon>Ascaridoidea</taxon>
        <taxon>Toxocaridae</taxon>
        <taxon>Toxocara</taxon>
    </lineage>
</organism>
<protein>
    <submittedName>
        <fullName evidence="2">Putative tyrosine-protein kinase F09A5.2</fullName>
    </submittedName>
</protein>
<evidence type="ECO:0000259" key="1">
    <source>
        <dbReference type="Pfam" id="PF07714"/>
    </source>
</evidence>
<reference evidence="2 3" key="1">
    <citation type="submission" date="2014-11" db="EMBL/GenBank/DDBJ databases">
        <title>Genetic blueprint of the zoonotic pathogen Toxocara canis.</title>
        <authorList>
            <person name="Zhu X.-Q."/>
            <person name="Korhonen P.K."/>
            <person name="Cai H."/>
            <person name="Young N.D."/>
            <person name="Nejsum P."/>
            <person name="von Samson-Himmelstjerna G."/>
            <person name="Boag P.R."/>
            <person name="Tan P."/>
            <person name="Li Q."/>
            <person name="Min J."/>
            <person name="Yang Y."/>
            <person name="Wang X."/>
            <person name="Fang X."/>
            <person name="Hall R.S."/>
            <person name="Hofmann A."/>
            <person name="Sternberg P.W."/>
            <person name="Jex A.R."/>
            <person name="Gasser R.B."/>
        </authorList>
    </citation>
    <scope>NUCLEOTIDE SEQUENCE [LARGE SCALE GENOMIC DNA]</scope>
    <source>
        <strain evidence="2">PN_DK_2014</strain>
    </source>
</reference>
<dbReference type="Pfam" id="PF07714">
    <property type="entry name" value="PK_Tyr_Ser-Thr"/>
    <property type="match status" value="1"/>
</dbReference>